<gene>
    <name evidence="2" type="ORF">ILUMI_05386</name>
</gene>
<dbReference type="InterPro" id="IPR051171">
    <property type="entry name" value="CaCA"/>
</dbReference>
<dbReference type="GO" id="GO:0005432">
    <property type="term" value="F:calcium:sodium antiporter activity"/>
    <property type="evidence" value="ECO:0007669"/>
    <property type="project" value="TreeGrafter"/>
</dbReference>
<dbReference type="GO" id="GO:0098703">
    <property type="term" value="P:calcium ion import across plasma membrane"/>
    <property type="evidence" value="ECO:0007669"/>
    <property type="project" value="TreeGrafter"/>
</dbReference>
<dbReference type="PANTHER" id="PTHR11878:SF65">
    <property type="entry name" value="NA_CA-EXCHANGE PROTEIN, ISOFORM G"/>
    <property type="match status" value="1"/>
</dbReference>
<name>A0A8K0DCD8_IGNLU</name>
<dbReference type="PANTHER" id="PTHR11878">
    <property type="entry name" value="SODIUM/CALCIUM EXCHANGER"/>
    <property type="match status" value="1"/>
</dbReference>
<dbReference type="GO" id="GO:0098794">
    <property type="term" value="C:postsynapse"/>
    <property type="evidence" value="ECO:0007669"/>
    <property type="project" value="TreeGrafter"/>
</dbReference>
<evidence type="ECO:0000256" key="1">
    <source>
        <dbReference type="ARBA" id="ARBA00023065"/>
    </source>
</evidence>
<dbReference type="AlphaFoldDB" id="A0A8K0DCD8"/>
<comment type="caution">
    <text evidence="2">The sequence shown here is derived from an EMBL/GenBank/DDBJ whole genome shotgun (WGS) entry which is preliminary data.</text>
</comment>
<evidence type="ECO:0000313" key="2">
    <source>
        <dbReference type="EMBL" id="KAF2900786.1"/>
    </source>
</evidence>
<dbReference type="Proteomes" id="UP000801492">
    <property type="component" value="Unassembled WGS sequence"/>
</dbReference>
<dbReference type="GO" id="GO:0030424">
    <property type="term" value="C:axon"/>
    <property type="evidence" value="ECO:0007669"/>
    <property type="project" value="TreeGrafter"/>
</dbReference>
<dbReference type="EMBL" id="VTPC01001986">
    <property type="protein sequence ID" value="KAF2900786.1"/>
    <property type="molecule type" value="Genomic_DNA"/>
</dbReference>
<reference evidence="2" key="1">
    <citation type="submission" date="2019-08" db="EMBL/GenBank/DDBJ databases">
        <title>The genome of the North American firefly Photinus pyralis.</title>
        <authorList>
            <consortium name="Photinus pyralis genome working group"/>
            <person name="Fallon T.R."/>
            <person name="Sander Lower S.E."/>
            <person name="Weng J.-K."/>
        </authorList>
    </citation>
    <scope>NUCLEOTIDE SEQUENCE</scope>
    <source>
        <strain evidence="2">TRF0915ILg1</strain>
        <tissue evidence="2">Whole body</tissue>
    </source>
</reference>
<dbReference type="GO" id="GO:0042383">
    <property type="term" value="C:sarcolemma"/>
    <property type="evidence" value="ECO:0007669"/>
    <property type="project" value="TreeGrafter"/>
</dbReference>
<sequence length="260" mass="29461">MKLQNTVDKLVQRANASLLIGTSSWKEQFVEALTVSSSSDEEEKVPSCCDYFLHSVTLFWKILFAFVPPTDELLKRHESEKKSINCVIPLGAINCKIKIYDTVTPIDTNLLYQRILSTFKQDDELEEYFKFELSSIPQLLFDELAEKMKENSMTILQALDNADSLIVNTAISYTTTNPLVIIVGKDVDVMVLMVTLTPEDKDIYMLKPGKGKNKNVIYSSAAEQKRHSSIETHLLFLHAASRCNITSGFMNKGKRPFSNY</sequence>
<dbReference type="OrthoDB" id="418484at2759"/>
<accession>A0A8K0DCD8</accession>
<protein>
    <submittedName>
        <fullName evidence="2">Uncharacterized protein</fullName>
    </submittedName>
</protein>
<evidence type="ECO:0000313" key="3">
    <source>
        <dbReference type="Proteomes" id="UP000801492"/>
    </source>
</evidence>
<organism evidence="2 3">
    <name type="scientific">Ignelater luminosus</name>
    <name type="common">Cucubano</name>
    <name type="synonym">Pyrophorus luminosus</name>
    <dbReference type="NCBI Taxonomy" id="2038154"/>
    <lineage>
        <taxon>Eukaryota</taxon>
        <taxon>Metazoa</taxon>
        <taxon>Ecdysozoa</taxon>
        <taxon>Arthropoda</taxon>
        <taxon>Hexapoda</taxon>
        <taxon>Insecta</taxon>
        <taxon>Pterygota</taxon>
        <taxon>Neoptera</taxon>
        <taxon>Endopterygota</taxon>
        <taxon>Coleoptera</taxon>
        <taxon>Polyphaga</taxon>
        <taxon>Elateriformia</taxon>
        <taxon>Elateroidea</taxon>
        <taxon>Elateridae</taxon>
        <taxon>Agrypninae</taxon>
        <taxon>Pyrophorini</taxon>
        <taxon>Ignelater</taxon>
    </lineage>
</organism>
<keyword evidence="1" id="KW-0406">Ion transport</keyword>
<proteinExistence type="predicted"/>
<keyword evidence="1" id="KW-0813">Transport</keyword>
<keyword evidence="3" id="KW-1185">Reference proteome</keyword>